<evidence type="ECO:0000256" key="1">
    <source>
        <dbReference type="SAM" id="MobiDB-lite"/>
    </source>
</evidence>
<evidence type="ECO:0000313" key="3">
    <source>
        <dbReference type="Proteomes" id="UP001367508"/>
    </source>
</evidence>
<keyword evidence="3" id="KW-1185">Reference proteome</keyword>
<proteinExistence type="predicted"/>
<feature type="region of interest" description="Disordered" evidence="1">
    <location>
        <begin position="89"/>
        <end position="113"/>
    </location>
</feature>
<dbReference type="EMBL" id="JAYMYQ010000007">
    <property type="protein sequence ID" value="KAK7321585.1"/>
    <property type="molecule type" value="Genomic_DNA"/>
</dbReference>
<feature type="region of interest" description="Disordered" evidence="1">
    <location>
        <begin position="1"/>
        <end position="64"/>
    </location>
</feature>
<dbReference type="PANTHER" id="PTHR36801">
    <property type="entry name" value="OS06G0150200 PROTEIN"/>
    <property type="match status" value="1"/>
</dbReference>
<dbReference type="PANTHER" id="PTHR36801:SF3">
    <property type="entry name" value="OS06G0150300 PROTEIN"/>
    <property type="match status" value="1"/>
</dbReference>
<dbReference type="Proteomes" id="UP001367508">
    <property type="component" value="Unassembled WGS sequence"/>
</dbReference>
<dbReference type="AlphaFoldDB" id="A0AAN9KPS2"/>
<comment type="caution">
    <text evidence="2">The sequence shown here is derived from an EMBL/GenBank/DDBJ whole genome shotgun (WGS) entry which is preliminary data.</text>
</comment>
<organism evidence="2 3">
    <name type="scientific">Canavalia gladiata</name>
    <name type="common">Sword bean</name>
    <name type="synonym">Dolichos gladiatus</name>
    <dbReference type="NCBI Taxonomy" id="3824"/>
    <lineage>
        <taxon>Eukaryota</taxon>
        <taxon>Viridiplantae</taxon>
        <taxon>Streptophyta</taxon>
        <taxon>Embryophyta</taxon>
        <taxon>Tracheophyta</taxon>
        <taxon>Spermatophyta</taxon>
        <taxon>Magnoliopsida</taxon>
        <taxon>eudicotyledons</taxon>
        <taxon>Gunneridae</taxon>
        <taxon>Pentapetalae</taxon>
        <taxon>rosids</taxon>
        <taxon>fabids</taxon>
        <taxon>Fabales</taxon>
        <taxon>Fabaceae</taxon>
        <taxon>Papilionoideae</taxon>
        <taxon>50 kb inversion clade</taxon>
        <taxon>NPAAA clade</taxon>
        <taxon>indigoferoid/millettioid clade</taxon>
        <taxon>Phaseoleae</taxon>
        <taxon>Canavalia</taxon>
    </lineage>
</organism>
<evidence type="ECO:0000313" key="2">
    <source>
        <dbReference type="EMBL" id="KAK7321585.1"/>
    </source>
</evidence>
<protein>
    <submittedName>
        <fullName evidence="2">Uncharacterized protein</fullName>
    </submittedName>
</protein>
<reference evidence="2 3" key="1">
    <citation type="submission" date="2024-01" db="EMBL/GenBank/DDBJ databases">
        <title>The genomes of 5 underutilized Papilionoideae crops provide insights into root nodulation and disease resistanc.</title>
        <authorList>
            <person name="Jiang F."/>
        </authorList>
    </citation>
    <scope>NUCLEOTIDE SEQUENCE [LARGE SCALE GENOMIC DNA]</scope>
    <source>
        <strain evidence="2">LVBAO_FW01</strain>
        <tissue evidence="2">Leaves</tissue>
    </source>
</reference>
<sequence>MSDSDSDSCEGKKDLNTPTSPSGTVEASQEQKHPRTPEATVLEINTTETENKSDIKELPLPPALQHPNIVDSKVIKRATSERKLSYNVSKKMPRSVSVPRNWDHKENGGRKKMKLKTKESVWMKTIILGGKCVPDEEENAVIYERKGKKISAYHPRQSTSMSLSRQWSQIASSALSVPQSHEERVQSNPTGTHMPSFAYHKKNVFMCSRSWSALLKRQQFSVAALHRSRKFGLET</sequence>
<name>A0AAN9KPS2_CANGL</name>
<feature type="compositionally biased region" description="Polar residues" evidence="1">
    <location>
        <begin position="16"/>
        <end position="28"/>
    </location>
</feature>
<gene>
    <name evidence="2" type="ORF">VNO77_32382</name>
</gene>
<accession>A0AAN9KPS2</accession>